<keyword evidence="5 9" id="KW-0238">DNA-binding</keyword>
<evidence type="ECO:0000256" key="1">
    <source>
        <dbReference type="ARBA" id="ARBA00018672"/>
    </source>
</evidence>
<dbReference type="SUPFAM" id="SSF52172">
    <property type="entry name" value="CheY-like"/>
    <property type="match status" value="1"/>
</dbReference>
<accession>A0A2A7MIR1</accession>
<dbReference type="InterPro" id="IPR001867">
    <property type="entry name" value="OmpR/PhoB-type_DNA-bd"/>
</dbReference>
<protein>
    <recommendedName>
        <fullName evidence="1">Stage 0 sporulation protein A homolog</fullName>
    </recommendedName>
</protein>
<dbReference type="PROSITE" id="PS51755">
    <property type="entry name" value="OMPR_PHOB"/>
    <property type="match status" value="1"/>
</dbReference>
<organism evidence="12 13">
    <name type="scientific">Clostridium neonatale</name>
    <dbReference type="NCBI Taxonomy" id="137838"/>
    <lineage>
        <taxon>Bacteria</taxon>
        <taxon>Bacillati</taxon>
        <taxon>Bacillota</taxon>
        <taxon>Clostridia</taxon>
        <taxon>Eubacteriales</taxon>
        <taxon>Clostridiaceae</taxon>
        <taxon>Clostridium</taxon>
    </lineage>
</organism>
<dbReference type="GO" id="GO:0006355">
    <property type="term" value="P:regulation of DNA-templated transcription"/>
    <property type="evidence" value="ECO:0007669"/>
    <property type="project" value="InterPro"/>
</dbReference>
<dbReference type="Gene3D" id="3.40.50.2300">
    <property type="match status" value="1"/>
</dbReference>
<dbReference type="Proteomes" id="UP000220840">
    <property type="component" value="Unassembled WGS sequence"/>
</dbReference>
<comment type="function">
    <text evidence="7">May play the central regulatory role in sporulation. It may be an element of the effector pathway responsible for the activation of sporulation genes in response to nutritional stress. Spo0A may act in concert with spo0H (a sigma factor) to control the expression of some genes that are critical to the sporulation process.</text>
</comment>
<dbReference type="SUPFAM" id="SSF46894">
    <property type="entry name" value="C-terminal effector domain of the bipartite response regulators"/>
    <property type="match status" value="1"/>
</dbReference>
<dbReference type="InterPro" id="IPR016032">
    <property type="entry name" value="Sig_transdc_resp-reg_C-effctor"/>
</dbReference>
<dbReference type="InterPro" id="IPR011006">
    <property type="entry name" value="CheY-like_superfamily"/>
</dbReference>
<keyword evidence="3" id="KW-0902">Two-component regulatory system</keyword>
<dbReference type="CDD" id="cd17625">
    <property type="entry name" value="REC_OmpR_DrrD-like"/>
    <property type="match status" value="1"/>
</dbReference>
<dbReference type="PANTHER" id="PTHR48111">
    <property type="entry name" value="REGULATOR OF RPOS"/>
    <property type="match status" value="1"/>
</dbReference>
<feature type="domain" description="OmpR/PhoB-type" evidence="11">
    <location>
        <begin position="124"/>
        <end position="222"/>
    </location>
</feature>
<dbReference type="SMART" id="SM00448">
    <property type="entry name" value="REC"/>
    <property type="match status" value="1"/>
</dbReference>
<dbReference type="GO" id="GO:0000976">
    <property type="term" value="F:transcription cis-regulatory region binding"/>
    <property type="evidence" value="ECO:0007669"/>
    <property type="project" value="TreeGrafter"/>
</dbReference>
<dbReference type="Pfam" id="PF00486">
    <property type="entry name" value="Trans_reg_C"/>
    <property type="match status" value="1"/>
</dbReference>
<feature type="DNA-binding region" description="OmpR/PhoB-type" evidence="9">
    <location>
        <begin position="124"/>
        <end position="222"/>
    </location>
</feature>
<proteinExistence type="predicted"/>
<evidence type="ECO:0000256" key="9">
    <source>
        <dbReference type="PROSITE-ProRule" id="PRU01091"/>
    </source>
</evidence>
<feature type="domain" description="Response regulatory" evidence="10">
    <location>
        <begin position="2"/>
        <end position="116"/>
    </location>
</feature>
<keyword evidence="4" id="KW-0805">Transcription regulation</keyword>
<evidence type="ECO:0000256" key="4">
    <source>
        <dbReference type="ARBA" id="ARBA00023015"/>
    </source>
</evidence>
<dbReference type="EMBL" id="PDCJ01000001">
    <property type="protein sequence ID" value="PEG31470.1"/>
    <property type="molecule type" value="Genomic_DNA"/>
</dbReference>
<comment type="caution">
    <text evidence="12">The sequence shown here is derived from an EMBL/GenBank/DDBJ whole genome shotgun (WGS) entry which is preliminary data.</text>
</comment>
<dbReference type="PANTHER" id="PTHR48111:SF22">
    <property type="entry name" value="REGULATOR OF RPOS"/>
    <property type="match status" value="1"/>
</dbReference>
<dbReference type="Gene3D" id="6.10.250.690">
    <property type="match status" value="1"/>
</dbReference>
<dbReference type="PROSITE" id="PS50110">
    <property type="entry name" value="RESPONSE_REGULATORY"/>
    <property type="match status" value="1"/>
</dbReference>
<dbReference type="InterPro" id="IPR039420">
    <property type="entry name" value="WalR-like"/>
</dbReference>
<evidence type="ECO:0000256" key="5">
    <source>
        <dbReference type="ARBA" id="ARBA00023125"/>
    </source>
</evidence>
<gene>
    <name evidence="12" type="ORF">CQ394_07125</name>
</gene>
<dbReference type="GeneID" id="68877913"/>
<dbReference type="AlphaFoldDB" id="A0A2A7MIR1"/>
<dbReference type="GO" id="GO:0005829">
    <property type="term" value="C:cytosol"/>
    <property type="evidence" value="ECO:0007669"/>
    <property type="project" value="TreeGrafter"/>
</dbReference>
<dbReference type="Pfam" id="PF00072">
    <property type="entry name" value="Response_reg"/>
    <property type="match status" value="1"/>
</dbReference>
<dbReference type="SMART" id="SM00862">
    <property type="entry name" value="Trans_reg_C"/>
    <property type="match status" value="1"/>
</dbReference>
<evidence type="ECO:0000313" key="12">
    <source>
        <dbReference type="EMBL" id="PEG31470.1"/>
    </source>
</evidence>
<evidence type="ECO:0000256" key="3">
    <source>
        <dbReference type="ARBA" id="ARBA00023012"/>
    </source>
</evidence>
<dbReference type="CDD" id="cd00383">
    <property type="entry name" value="trans_reg_C"/>
    <property type="match status" value="1"/>
</dbReference>
<sequence>MRILIVEDEIRLAEVLGEIMKENKYVVDIVNDGEEGYDYAASGIYDVIILDVMLPNMNGFDIVLKLRNNKVKTPIIMLTAKDEIGDKVRGLDCGADDYLTKPFSKEELLARVRALSRRQGEVILNELSYEDIKLDKSTNALFCNDRSIHLGLKESEILEILMCNSNRAVGKEELLEKVWGIESDAEDNNVEVYISFLRKKLNFLGSKISIEAIRKVGYHLKGTKK</sequence>
<dbReference type="InterPro" id="IPR001789">
    <property type="entry name" value="Sig_transdc_resp-reg_receiver"/>
</dbReference>
<evidence type="ECO:0000259" key="10">
    <source>
        <dbReference type="PROSITE" id="PS50110"/>
    </source>
</evidence>
<dbReference type="Gene3D" id="1.10.10.10">
    <property type="entry name" value="Winged helix-like DNA-binding domain superfamily/Winged helix DNA-binding domain"/>
    <property type="match status" value="1"/>
</dbReference>
<dbReference type="OrthoDB" id="9790442at2"/>
<dbReference type="GO" id="GO:0032993">
    <property type="term" value="C:protein-DNA complex"/>
    <property type="evidence" value="ECO:0007669"/>
    <property type="project" value="TreeGrafter"/>
</dbReference>
<evidence type="ECO:0000256" key="6">
    <source>
        <dbReference type="ARBA" id="ARBA00023163"/>
    </source>
</evidence>
<dbReference type="STRING" id="137838.GCA_001458595_02895"/>
<keyword evidence="2 8" id="KW-0597">Phosphoprotein</keyword>
<reference evidence="12 13" key="1">
    <citation type="submission" date="2017-10" db="EMBL/GenBank/DDBJ databases">
        <title>Effective Description of Clostridium neonatale sp. nov. linked to necrotizing enterocolitis in neonates and a clarification of species assignable to the genus Clostridium (Prazmowski 1880) emend. Lawson and Rainey 2016.</title>
        <authorList>
            <person name="Bernard K."/>
            <person name="Burdz T."/>
            <person name="Wiebe D."/>
            <person name="Balcewich B."/>
            <person name="Alfa M."/>
            <person name="Bernier A.-M."/>
        </authorList>
    </citation>
    <scope>NUCLEOTIDE SEQUENCE [LARGE SCALE GENOMIC DNA]</scope>
    <source>
        <strain evidence="12 13">LCDC99A005</strain>
    </source>
</reference>
<feature type="modified residue" description="4-aspartylphosphate" evidence="8">
    <location>
        <position position="51"/>
    </location>
</feature>
<name>A0A2A7MIR1_9CLOT</name>
<evidence type="ECO:0000256" key="7">
    <source>
        <dbReference type="ARBA" id="ARBA00024867"/>
    </source>
</evidence>
<keyword evidence="6" id="KW-0804">Transcription</keyword>
<evidence type="ECO:0000259" key="11">
    <source>
        <dbReference type="PROSITE" id="PS51755"/>
    </source>
</evidence>
<evidence type="ECO:0000256" key="8">
    <source>
        <dbReference type="PROSITE-ProRule" id="PRU00169"/>
    </source>
</evidence>
<dbReference type="GO" id="GO:0000156">
    <property type="term" value="F:phosphorelay response regulator activity"/>
    <property type="evidence" value="ECO:0007669"/>
    <property type="project" value="TreeGrafter"/>
</dbReference>
<evidence type="ECO:0000313" key="13">
    <source>
        <dbReference type="Proteomes" id="UP000220840"/>
    </source>
</evidence>
<evidence type="ECO:0000256" key="2">
    <source>
        <dbReference type="ARBA" id="ARBA00022553"/>
    </source>
</evidence>
<dbReference type="RefSeq" id="WP_058295625.1">
    <property type="nucleotide sequence ID" value="NZ_CAKJVD010000038.1"/>
</dbReference>
<keyword evidence="13" id="KW-1185">Reference proteome</keyword>
<dbReference type="InterPro" id="IPR036388">
    <property type="entry name" value="WH-like_DNA-bd_sf"/>
</dbReference>
<dbReference type="FunFam" id="3.40.50.2300:FF:000001">
    <property type="entry name" value="DNA-binding response regulator PhoB"/>
    <property type="match status" value="1"/>
</dbReference>